<reference evidence="5 6" key="1">
    <citation type="submission" date="2015-10" db="EMBL/GenBank/DDBJ databases">
        <title>Full genome of DAOMC 229536 Phialocephala scopiformis, a fungal endophyte of spruce producing the potent anti-insectan compound rugulosin.</title>
        <authorList>
            <consortium name="DOE Joint Genome Institute"/>
            <person name="Walker A.K."/>
            <person name="Frasz S.L."/>
            <person name="Seifert K.A."/>
            <person name="Miller J.D."/>
            <person name="Mondo S.J."/>
            <person name="Labutti K."/>
            <person name="Lipzen A."/>
            <person name="Dockter R."/>
            <person name="Kennedy M."/>
            <person name="Grigoriev I.V."/>
            <person name="Spatafora J.W."/>
        </authorList>
    </citation>
    <scope>NUCLEOTIDE SEQUENCE [LARGE SCALE GENOMIC DNA]</scope>
    <source>
        <strain evidence="5 6">CBS 120377</strain>
    </source>
</reference>
<dbReference type="InterPro" id="IPR048536">
    <property type="entry name" value="Rrn6_K-rich"/>
</dbReference>
<proteinExistence type="predicted"/>
<dbReference type="GO" id="GO:0001179">
    <property type="term" value="F:RNA polymerase I general transcription initiation factor binding"/>
    <property type="evidence" value="ECO:0007669"/>
    <property type="project" value="TreeGrafter"/>
</dbReference>
<feature type="region of interest" description="Disordered" evidence="1">
    <location>
        <begin position="861"/>
        <end position="917"/>
    </location>
</feature>
<dbReference type="RefSeq" id="XP_018072449.1">
    <property type="nucleotide sequence ID" value="XM_018210691.1"/>
</dbReference>
<evidence type="ECO:0008006" key="7">
    <source>
        <dbReference type="Google" id="ProtNLM"/>
    </source>
</evidence>
<organism evidence="5 6">
    <name type="scientific">Mollisia scopiformis</name>
    <name type="common">Conifer needle endophyte fungus</name>
    <name type="synonym">Phialocephala scopiformis</name>
    <dbReference type="NCBI Taxonomy" id="149040"/>
    <lineage>
        <taxon>Eukaryota</taxon>
        <taxon>Fungi</taxon>
        <taxon>Dikarya</taxon>
        <taxon>Ascomycota</taxon>
        <taxon>Pezizomycotina</taxon>
        <taxon>Leotiomycetes</taxon>
        <taxon>Helotiales</taxon>
        <taxon>Mollisiaceae</taxon>
        <taxon>Mollisia</taxon>
    </lineage>
</organism>
<dbReference type="STRING" id="149040.A0A194XD60"/>
<feature type="compositionally biased region" description="Basic and acidic residues" evidence="1">
    <location>
        <begin position="897"/>
        <end position="917"/>
    </location>
</feature>
<dbReference type="InterPro" id="IPR019350">
    <property type="entry name" value="RNA_pol_I-sp_TIF_RRN6-like"/>
</dbReference>
<evidence type="ECO:0000259" key="2">
    <source>
        <dbReference type="Pfam" id="PF10214"/>
    </source>
</evidence>
<feature type="domain" description="RRN6 K-rich C-terminal" evidence="3">
    <location>
        <begin position="864"/>
        <end position="986"/>
    </location>
</feature>
<evidence type="ECO:0000313" key="6">
    <source>
        <dbReference type="Proteomes" id="UP000070700"/>
    </source>
</evidence>
<feature type="compositionally biased region" description="Polar residues" evidence="1">
    <location>
        <begin position="936"/>
        <end position="953"/>
    </location>
</feature>
<evidence type="ECO:0000259" key="3">
    <source>
        <dbReference type="Pfam" id="PF20639"/>
    </source>
</evidence>
<dbReference type="Pfam" id="PF20640">
    <property type="entry name" value="Rrn6_HB"/>
    <property type="match status" value="1"/>
</dbReference>
<feature type="compositionally biased region" description="Basic residues" evidence="1">
    <location>
        <begin position="972"/>
        <end position="987"/>
    </location>
</feature>
<dbReference type="OrthoDB" id="4090074at2759"/>
<protein>
    <recommendedName>
        <fullName evidence="7">RNA polymerase I-specific transcription initiation factor RRN6-like protein</fullName>
    </recommendedName>
</protein>
<dbReference type="KEGG" id="psco:LY89DRAFT_614583"/>
<feature type="domain" description="RRN6 beta-propeller" evidence="2">
    <location>
        <begin position="105"/>
        <end position="458"/>
    </location>
</feature>
<evidence type="ECO:0000256" key="1">
    <source>
        <dbReference type="SAM" id="MobiDB-lite"/>
    </source>
</evidence>
<evidence type="ECO:0000259" key="4">
    <source>
        <dbReference type="Pfam" id="PF20640"/>
    </source>
</evidence>
<dbReference type="PANTHER" id="PTHR28221">
    <property type="entry name" value="RNA POLYMERASE I-SPECIFIC TRANSCRIPTION INITIATION FACTOR RRN6"/>
    <property type="match status" value="1"/>
</dbReference>
<dbReference type="Proteomes" id="UP000070700">
    <property type="component" value="Unassembled WGS sequence"/>
</dbReference>
<dbReference type="InParanoid" id="A0A194XD60"/>
<dbReference type="PANTHER" id="PTHR28221:SF2">
    <property type="entry name" value="RNA POLYMERASE I-SPECIFIC TRANSCRIPTION INITIATION FACTOR RRN6"/>
    <property type="match status" value="1"/>
</dbReference>
<dbReference type="GeneID" id="28820417"/>
<dbReference type="GO" id="GO:0001163">
    <property type="term" value="F:RNA polymerase I transcription regulatory region sequence-specific DNA binding"/>
    <property type="evidence" value="ECO:0007669"/>
    <property type="project" value="TreeGrafter"/>
</dbReference>
<sequence length="987" mass="110037">MADHRVTDLSYGHLGKASYHTEGNEWKFSVDLDHTSSLQQLMPFKEWLPPSIREVPQSKEKPSQTLRAQRKWLLKTRPEVCPADELAADLSKADLSQQNEIPVQTGSLLAIGRAVDSDRVSGSRTTQILAVAYGDAGHVLRLIRPRVDARGWGKDSAAKLDLLDSESPEYGHWVGDSGIIRQILVSDTENGSGAWLAVRQDTSMTIFRPQYGRVHDASTSTGGLLERFPVSQLNPNPIATLTVERTQSRAHADVAFNPWYARQFAVVDDVGLWSIWDLDIAHGKKASQILTAGKRGGIYDSYEPDPLQEPLDLSHSDGWYKIMWICNINTILACNRRHIALIDLGAGISRLQSGDIVPLSSHDWILDIKRSANNSNHIFVLTTSRIFWVEIVPGEGRVKVVLSYRHFRNADDETMKLMVLKDHTLSVLITSSISPLVQFYCFNETMTPLDVPRSCQGSFSLSHQEDRKIPGSAHSHLAFAPCLLSARAAMTPFGAGHQYLENDVRFFQVWALGTNLGLNSTLYAVQNQSSSALTNLLFVEPPTYRVRQSSRRFGARVMEDSFVVPDGEAEDDFDHVERGNMQHDKQTMLLGEWQDDLRYRINWRRVYRHVFGLDSEEKVLATTDVPTISELFGRISDHIQHGLEDGELATRTFSEMSGFDTISEDLEAASTALRAFLESLQPDPDSETTSRLVVSNLAPSSEGQIPDLEIPRHPDLSNLYDQMAEYWMASLPPKLSNVARVARYRVIRQLAMDVCLSSIGISVENTSVSAEGPPRVPEDEAMSLPVFDKDGRISRESSPPTFFSSQLAAIADRESDFRLLTPAKTPSIYSHATSASEVKEDPAITRLRQYAISIRAKPDLGPPSLLSHWPSKPGADPAQYSYEEAQKASIAAESGDESEHRNRKEEARHRRRTERFLRQERSRAVETAAQSMFMPSGSQPAALSHHAVSSQSVPDLPMTQPEIGAFGSRVVPKGKRKTKKPRTAGFR</sequence>
<dbReference type="InterPro" id="IPR048537">
    <property type="entry name" value="RRN6_HB"/>
</dbReference>
<evidence type="ECO:0000313" key="5">
    <source>
        <dbReference type="EMBL" id="KUJ18094.1"/>
    </source>
</evidence>
<dbReference type="Pfam" id="PF10214">
    <property type="entry name" value="Rrn6_beta-prop"/>
    <property type="match status" value="1"/>
</dbReference>
<dbReference type="GO" id="GO:0042790">
    <property type="term" value="P:nucleolar large rRNA transcription by RNA polymerase I"/>
    <property type="evidence" value="ECO:0007669"/>
    <property type="project" value="TreeGrafter"/>
</dbReference>
<dbReference type="EMBL" id="KQ947413">
    <property type="protein sequence ID" value="KUJ18094.1"/>
    <property type="molecule type" value="Genomic_DNA"/>
</dbReference>
<accession>A0A194XD60</accession>
<dbReference type="InterPro" id="IPR048535">
    <property type="entry name" value="RRN6_beta-prop"/>
</dbReference>
<keyword evidence="6" id="KW-1185">Reference proteome</keyword>
<feature type="domain" description="RRN6 helical bundle" evidence="4">
    <location>
        <begin position="558"/>
        <end position="759"/>
    </location>
</feature>
<feature type="region of interest" description="Disordered" evidence="1">
    <location>
        <begin position="933"/>
        <end position="987"/>
    </location>
</feature>
<dbReference type="GO" id="GO:0070860">
    <property type="term" value="C:RNA polymerase I core factor complex"/>
    <property type="evidence" value="ECO:0007669"/>
    <property type="project" value="TreeGrafter"/>
</dbReference>
<gene>
    <name evidence="5" type="ORF">LY89DRAFT_614583</name>
</gene>
<dbReference type="AlphaFoldDB" id="A0A194XD60"/>
<name>A0A194XD60_MOLSC</name>
<dbReference type="Pfam" id="PF20639">
    <property type="entry name" value="Rrn6_K-rich"/>
    <property type="match status" value="1"/>
</dbReference>